<dbReference type="InterPro" id="IPR032675">
    <property type="entry name" value="LRR_dom_sf"/>
</dbReference>
<feature type="domain" description="F-box" evidence="1">
    <location>
        <begin position="79"/>
        <end position="135"/>
    </location>
</feature>
<dbReference type="Gene3D" id="1.20.1280.50">
    <property type="match status" value="1"/>
</dbReference>
<evidence type="ECO:0000259" key="1">
    <source>
        <dbReference type="Pfam" id="PF12937"/>
    </source>
</evidence>
<evidence type="ECO:0000313" key="3">
    <source>
        <dbReference type="Proteomes" id="UP001218218"/>
    </source>
</evidence>
<organism evidence="2 3">
    <name type="scientific">Mycena albidolilacea</name>
    <dbReference type="NCBI Taxonomy" id="1033008"/>
    <lineage>
        <taxon>Eukaryota</taxon>
        <taxon>Fungi</taxon>
        <taxon>Dikarya</taxon>
        <taxon>Basidiomycota</taxon>
        <taxon>Agaricomycotina</taxon>
        <taxon>Agaricomycetes</taxon>
        <taxon>Agaricomycetidae</taxon>
        <taxon>Agaricales</taxon>
        <taxon>Marasmiineae</taxon>
        <taxon>Mycenaceae</taxon>
        <taxon>Mycena</taxon>
    </lineage>
</organism>
<dbReference type="Pfam" id="PF12937">
    <property type="entry name" value="F-box-like"/>
    <property type="match status" value="1"/>
</dbReference>
<name>A0AAD7F578_9AGAR</name>
<reference evidence="2" key="1">
    <citation type="submission" date="2023-03" db="EMBL/GenBank/DDBJ databases">
        <title>Massive genome expansion in bonnet fungi (Mycena s.s.) driven by repeated elements and novel gene families across ecological guilds.</title>
        <authorList>
            <consortium name="Lawrence Berkeley National Laboratory"/>
            <person name="Harder C.B."/>
            <person name="Miyauchi S."/>
            <person name="Viragh M."/>
            <person name="Kuo A."/>
            <person name="Thoen E."/>
            <person name="Andreopoulos B."/>
            <person name="Lu D."/>
            <person name="Skrede I."/>
            <person name="Drula E."/>
            <person name="Henrissat B."/>
            <person name="Morin E."/>
            <person name="Kohler A."/>
            <person name="Barry K."/>
            <person name="LaButti K."/>
            <person name="Morin E."/>
            <person name="Salamov A."/>
            <person name="Lipzen A."/>
            <person name="Mereny Z."/>
            <person name="Hegedus B."/>
            <person name="Baldrian P."/>
            <person name="Stursova M."/>
            <person name="Weitz H."/>
            <person name="Taylor A."/>
            <person name="Grigoriev I.V."/>
            <person name="Nagy L.G."/>
            <person name="Martin F."/>
            <person name="Kauserud H."/>
        </authorList>
    </citation>
    <scope>NUCLEOTIDE SEQUENCE</scope>
    <source>
        <strain evidence="2">CBHHK002</strain>
    </source>
</reference>
<dbReference type="Proteomes" id="UP001218218">
    <property type="component" value="Unassembled WGS sequence"/>
</dbReference>
<dbReference type="SUPFAM" id="SSF81383">
    <property type="entry name" value="F-box domain"/>
    <property type="match status" value="1"/>
</dbReference>
<dbReference type="SUPFAM" id="SSF52047">
    <property type="entry name" value="RNI-like"/>
    <property type="match status" value="1"/>
</dbReference>
<accession>A0AAD7F578</accession>
<evidence type="ECO:0000313" key="2">
    <source>
        <dbReference type="EMBL" id="KAJ7366741.1"/>
    </source>
</evidence>
<dbReference type="Gene3D" id="3.80.10.10">
    <property type="entry name" value="Ribonuclease Inhibitor"/>
    <property type="match status" value="1"/>
</dbReference>
<dbReference type="InterPro" id="IPR001810">
    <property type="entry name" value="F-box_dom"/>
</dbReference>
<dbReference type="InterPro" id="IPR036047">
    <property type="entry name" value="F-box-like_dom_sf"/>
</dbReference>
<gene>
    <name evidence="2" type="ORF">DFH08DRAFT_835336</name>
</gene>
<protein>
    <recommendedName>
        <fullName evidence="1">F-box domain-containing protein</fullName>
    </recommendedName>
</protein>
<dbReference type="EMBL" id="JARIHO010000002">
    <property type="protein sequence ID" value="KAJ7366741.1"/>
    <property type="molecule type" value="Genomic_DNA"/>
</dbReference>
<keyword evidence="3" id="KW-1185">Reference proteome</keyword>
<comment type="caution">
    <text evidence="2">The sequence shown here is derived from an EMBL/GenBank/DDBJ whole genome shotgun (WGS) entry which is preliminary data.</text>
</comment>
<dbReference type="AlphaFoldDB" id="A0AAD7F578"/>
<sequence>MTDTAHLSVRHILLEQTARTSGSSETEIKKLIEESASKIVWLDVQIAVSLYAQIAAFVELRERERTIISALRSLIAPIRILPVELLAEIFIFLLEDTRTPWPRSRLTHFQQAFRISHVCTHWRQIANTTPGLWTGIVAVSGSEPPKIPESVYADGMEAWLARSAPLSVPVVIAETLYMMPSESKASPQKTSLVLEALLRISSRWCSLRIRGSTSLAFLARLAELRQDNLEEVTIGQGVDWLHDPATTVLPFGTTPRLRKASIFVNTLFEMSWAQLTDLTVRTTHNDPVDVLAKCGNLVTASVGMFVGTELSQPTTDIVTLKHLRTLYLKSIGSSRICRLYAPALECLYLESISYAQAWQLTALQLGSPNITKLDISHSNLTSAALVTILSHALSLTHLSLTRCFDDDDVINALCYKAGVAPLVPRLHSLSLDWMSEFSGDTEKSVVSMIHSRWWTDRELDSLSSHAVSRWASVALGTQEFSEPFENAMKGLRTQGLEVCLLIAERYYYNDYSSDSD</sequence>
<proteinExistence type="predicted"/>